<protein>
    <submittedName>
        <fullName evidence="1">Uncharacterized protein</fullName>
    </submittedName>
</protein>
<dbReference type="Proteomes" id="UP001152622">
    <property type="component" value="Chromosome 16"/>
</dbReference>
<organism evidence="1 2">
    <name type="scientific">Synaphobranchus kaupii</name>
    <name type="common">Kaup's arrowtooth eel</name>
    <dbReference type="NCBI Taxonomy" id="118154"/>
    <lineage>
        <taxon>Eukaryota</taxon>
        <taxon>Metazoa</taxon>
        <taxon>Chordata</taxon>
        <taxon>Craniata</taxon>
        <taxon>Vertebrata</taxon>
        <taxon>Euteleostomi</taxon>
        <taxon>Actinopterygii</taxon>
        <taxon>Neopterygii</taxon>
        <taxon>Teleostei</taxon>
        <taxon>Anguilliformes</taxon>
        <taxon>Synaphobranchidae</taxon>
        <taxon>Synaphobranchus</taxon>
    </lineage>
</organism>
<accession>A0A9Q1IHM8</accession>
<evidence type="ECO:0000313" key="1">
    <source>
        <dbReference type="EMBL" id="KAJ8340127.1"/>
    </source>
</evidence>
<name>A0A9Q1IHM8_SYNKA</name>
<dbReference type="AlphaFoldDB" id="A0A9Q1IHM8"/>
<sequence length="81" mass="9516">MRDLIDWHRCSSSVVLTKYPAEETLLILVSRSVPSWTDSTDEPLPMQWCWTHLDRLQMGWARRQTKVTSQCCANIRDRCCC</sequence>
<reference evidence="1" key="1">
    <citation type="journal article" date="2023" name="Science">
        <title>Genome structures resolve the early diversification of teleost fishes.</title>
        <authorList>
            <person name="Parey E."/>
            <person name="Louis A."/>
            <person name="Montfort J."/>
            <person name="Bouchez O."/>
            <person name="Roques C."/>
            <person name="Iampietro C."/>
            <person name="Lluch J."/>
            <person name="Castinel A."/>
            <person name="Donnadieu C."/>
            <person name="Desvignes T."/>
            <person name="Floi Bucao C."/>
            <person name="Jouanno E."/>
            <person name="Wen M."/>
            <person name="Mejri S."/>
            <person name="Dirks R."/>
            <person name="Jansen H."/>
            <person name="Henkel C."/>
            <person name="Chen W.J."/>
            <person name="Zahm M."/>
            <person name="Cabau C."/>
            <person name="Klopp C."/>
            <person name="Thompson A.W."/>
            <person name="Robinson-Rechavi M."/>
            <person name="Braasch I."/>
            <person name="Lecointre G."/>
            <person name="Bobe J."/>
            <person name="Postlethwait J.H."/>
            <person name="Berthelot C."/>
            <person name="Roest Crollius H."/>
            <person name="Guiguen Y."/>
        </authorList>
    </citation>
    <scope>NUCLEOTIDE SEQUENCE</scope>
    <source>
        <strain evidence="1">WJC10195</strain>
    </source>
</reference>
<keyword evidence="2" id="KW-1185">Reference proteome</keyword>
<gene>
    <name evidence="1" type="ORF">SKAU_G00347600</name>
</gene>
<evidence type="ECO:0000313" key="2">
    <source>
        <dbReference type="Proteomes" id="UP001152622"/>
    </source>
</evidence>
<proteinExistence type="predicted"/>
<comment type="caution">
    <text evidence="1">The sequence shown here is derived from an EMBL/GenBank/DDBJ whole genome shotgun (WGS) entry which is preliminary data.</text>
</comment>
<dbReference type="EMBL" id="JAINUF010000016">
    <property type="protein sequence ID" value="KAJ8340127.1"/>
    <property type="molecule type" value="Genomic_DNA"/>
</dbReference>